<gene>
    <name evidence="2" type="ORF">ALPR1_14839</name>
</gene>
<dbReference type="OrthoDB" id="1377395at2"/>
<feature type="transmembrane region" description="Helical" evidence="1">
    <location>
        <begin position="74"/>
        <end position="96"/>
    </location>
</feature>
<evidence type="ECO:0000313" key="3">
    <source>
        <dbReference type="Proteomes" id="UP000003919"/>
    </source>
</evidence>
<evidence type="ECO:0000256" key="1">
    <source>
        <dbReference type="SAM" id="Phobius"/>
    </source>
</evidence>
<comment type="caution">
    <text evidence="2">The sequence shown here is derived from an EMBL/GenBank/DDBJ whole genome shotgun (WGS) entry which is preliminary data.</text>
</comment>
<feature type="transmembrane region" description="Helical" evidence="1">
    <location>
        <begin position="46"/>
        <end position="67"/>
    </location>
</feature>
<organism evidence="2 3">
    <name type="scientific">Algoriphagus machipongonensis</name>
    <dbReference type="NCBI Taxonomy" id="388413"/>
    <lineage>
        <taxon>Bacteria</taxon>
        <taxon>Pseudomonadati</taxon>
        <taxon>Bacteroidota</taxon>
        <taxon>Cytophagia</taxon>
        <taxon>Cytophagales</taxon>
        <taxon>Cyclobacteriaceae</taxon>
        <taxon>Algoriphagus</taxon>
    </lineage>
</organism>
<evidence type="ECO:0000313" key="2">
    <source>
        <dbReference type="EMBL" id="EAZ79915.1"/>
    </source>
</evidence>
<dbReference type="EMBL" id="AAXU02000001">
    <property type="protein sequence ID" value="EAZ79915.1"/>
    <property type="molecule type" value="Genomic_DNA"/>
</dbReference>
<keyword evidence="1" id="KW-0812">Transmembrane</keyword>
<name>A3I0B9_9BACT</name>
<keyword evidence="1" id="KW-1133">Transmembrane helix</keyword>
<sequence>MKIRLLIFLMIVSSLFGYLEWGGGNHSFLFQVEGEFAAKLFVDPKSVLHPLTVFPIIGQILLLITVFQAKPNRILIYIGIAGLGLLIGFMCFVGLIGLNMKIVFSTIPFLVLAIITIRAVKNSIEREVK</sequence>
<keyword evidence="3" id="KW-1185">Reference proteome</keyword>
<protein>
    <submittedName>
        <fullName evidence="2">Uncharacterized protein</fullName>
    </submittedName>
</protein>
<dbReference type="eggNOG" id="ENOG50335HG">
    <property type="taxonomic scope" value="Bacteria"/>
</dbReference>
<dbReference type="HOGENOM" id="CLU_1979369_0_0_10"/>
<dbReference type="RefSeq" id="WP_008201670.1">
    <property type="nucleotide sequence ID" value="NZ_CM001023.1"/>
</dbReference>
<dbReference type="Proteomes" id="UP000003919">
    <property type="component" value="Unassembled WGS sequence"/>
</dbReference>
<feature type="transmembrane region" description="Helical" evidence="1">
    <location>
        <begin position="102"/>
        <end position="120"/>
    </location>
</feature>
<keyword evidence="1" id="KW-0472">Membrane</keyword>
<dbReference type="STRING" id="388413.ALPR1_14839"/>
<dbReference type="AlphaFoldDB" id="A3I0B9"/>
<proteinExistence type="predicted"/>
<reference evidence="2 3" key="1">
    <citation type="journal article" date="2011" name="J. Bacteriol.">
        <title>Complete genome sequence of Algoriphagus sp. PR1, bacterial prey of a colony-forming choanoflagellate.</title>
        <authorList>
            <person name="Alegado R.A."/>
            <person name="Ferriera S."/>
            <person name="Nusbaum C."/>
            <person name="Young S.K."/>
            <person name="Zeng Q."/>
            <person name="Imamovic A."/>
            <person name="Fairclough S.R."/>
            <person name="King N."/>
        </authorList>
    </citation>
    <scope>NUCLEOTIDE SEQUENCE [LARGE SCALE GENOMIC DNA]</scope>
    <source>
        <strain evidence="2 3">PR1</strain>
    </source>
</reference>
<accession>A3I0B9</accession>